<evidence type="ECO:0000256" key="5">
    <source>
        <dbReference type="ARBA" id="ARBA00022970"/>
    </source>
</evidence>
<feature type="transmembrane region" description="Helical" evidence="9">
    <location>
        <begin position="44"/>
        <end position="63"/>
    </location>
</feature>
<feature type="transmembrane region" description="Helical" evidence="9">
    <location>
        <begin position="69"/>
        <end position="93"/>
    </location>
</feature>
<evidence type="ECO:0000313" key="10">
    <source>
        <dbReference type="EMBL" id="UUX50772.1"/>
    </source>
</evidence>
<feature type="transmembrane region" description="Helical" evidence="9">
    <location>
        <begin position="100"/>
        <end position="123"/>
    </location>
</feature>
<dbReference type="Proteomes" id="UP001060336">
    <property type="component" value="Chromosome"/>
</dbReference>
<feature type="transmembrane region" description="Helical" evidence="9">
    <location>
        <begin position="272"/>
        <end position="289"/>
    </location>
</feature>
<feature type="transmembrane region" description="Helical" evidence="9">
    <location>
        <begin position="195"/>
        <end position="218"/>
    </location>
</feature>
<gene>
    <name evidence="10" type="ORF">NUH88_03510</name>
</gene>
<feature type="transmembrane region" description="Helical" evidence="9">
    <location>
        <begin position="143"/>
        <end position="165"/>
    </location>
</feature>
<evidence type="ECO:0000256" key="8">
    <source>
        <dbReference type="ARBA" id="ARBA00037998"/>
    </source>
</evidence>
<dbReference type="GO" id="GO:0022857">
    <property type="term" value="F:transmembrane transporter activity"/>
    <property type="evidence" value="ECO:0007669"/>
    <property type="project" value="InterPro"/>
</dbReference>
<organism evidence="10 11">
    <name type="scientific">Nisaea acidiphila</name>
    <dbReference type="NCBI Taxonomy" id="1862145"/>
    <lineage>
        <taxon>Bacteria</taxon>
        <taxon>Pseudomonadati</taxon>
        <taxon>Pseudomonadota</taxon>
        <taxon>Alphaproteobacteria</taxon>
        <taxon>Rhodospirillales</taxon>
        <taxon>Thalassobaculaceae</taxon>
        <taxon>Nisaea</taxon>
    </lineage>
</organism>
<sequence length="297" mass="30200">MTSLALAQILLNGLALGAAYALIALGFVIVINAVGAVNFAQGELVMAGGFLSIALAPFVGDAAGIPGLLLLPLVMALMGLFGIGFAHLAYFPLKNRPPVAVFVSTIAIGLVLQHLANAIFGAAPRAGPPLIAGDGPALGGLTLSLQQLAVLASAAILVSATGLFLGKTQTGRRMRAVAQDPEMAAAIGIRPARMIALSFALALALAGAAGLLLSNQFFVSPNDGGLFMLKAYIAVTIGGWGRLDGAVLGALLIGLFETLVAAFTSYLAAEALLYAMLLAMLAFRPGGLLPERTRSRV</sequence>
<dbReference type="KEGG" id="naci:NUH88_03510"/>
<comment type="similarity">
    <text evidence="8">Belongs to the binding-protein-dependent transport system permease family. LivHM subfamily.</text>
</comment>
<dbReference type="RefSeq" id="WP_257770000.1">
    <property type="nucleotide sequence ID" value="NZ_CP102480.1"/>
</dbReference>
<evidence type="ECO:0000256" key="4">
    <source>
        <dbReference type="ARBA" id="ARBA00022692"/>
    </source>
</evidence>
<keyword evidence="11" id="KW-1185">Reference proteome</keyword>
<reference evidence="10" key="1">
    <citation type="submission" date="2022-08" db="EMBL/GenBank/DDBJ databases">
        <title>Nisaea acidiphila sp. nov., isolated from a marine algal debris and emended description of the genus Nisaea Urios et al. 2008.</title>
        <authorList>
            <person name="Kwon K."/>
        </authorList>
    </citation>
    <scope>NUCLEOTIDE SEQUENCE</scope>
    <source>
        <strain evidence="10">MEBiC11861</strain>
    </source>
</reference>
<dbReference type="GO" id="GO:0006865">
    <property type="term" value="P:amino acid transport"/>
    <property type="evidence" value="ECO:0007669"/>
    <property type="project" value="UniProtKB-KW"/>
</dbReference>
<proteinExistence type="inferred from homology"/>
<keyword evidence="2" id="KW-0813">Transport</keyword>
<dbReference type="CDD" id="cd06582">
    <property type="entry name" value="TM_PBP1_LivH_like"/>
    <property type="match status" value="1"/>
</dbReference>
<evidence type="ECO:0000313" key="11">
    <source>
        <dbReference type="Proteomes" id="UP001060336"/>
    </source>
</evidence>
<keyword evidence="5" id="KW-0029">Amino-acid transport</keyword>
<name>A0A9J7AWZ1_9PROT</name>
<dbReference type="GO" id="GO:0005886">
    <property type="term" value="C:plasma membrane"/>
    <property type="evidence" value="ECO:0007669"/>
    <property type="project" value="UniProtKB-SubCell"/>
</dbReference>
<evidence type="ECO:0000256" key="6">
    <source>
        <dbReference type="ARBA" id="ARBA00022989"/>
    </source>
</evidence>
<accession>A0A9J7AWZ1</accession>
<dbReference type="PANTHER" id="PTHR11795:SF445">
    <property type="entry name" value="AMINO ACID ABC TRANSPORTER PERMEASE PROTEIN"/>
    <property type="match status" value="1"/>
</dbReference>
<comment type="subcellular location">
    <subcellularLocation>
        <location evidence="1">Cell membrane</location>
        <topology evidence="1">Multi-pass membrane protein</topology>
    </subcellularLocation>
</comment>
<keyword evidence="6 9" id="KW-1133">Transmembrane helix</keyword>
<feature type="transmembrane region" description="Helical" evidence="9">
    <location>
        <begin position="6"/>
        <end position="32"/>
    </location>
</feature>
<dbReference type="Pfam" id="PF02653">
    <property type="entry name" value="BPD_transp_2"/>
    <property type="match status" value="1"/>
</dbReference>
<protein>
    <submittedName>
        <fullName evidence="10">Branched-chain amino acid ABC transporter permease</fullName>
    </submittedName>
</protein>
<evidence type="ECO:0000256" key="3">
    <source>
        <dbReference type="ARBA" id="ARBA00022475"/>
    </source>
</evidence>
<dbReference type="AlphaFoldDB" id="A0A9J7AWZ1"/>
<evidence type="ECO:0000256" key="7">
    <source>
        <dbReference type="ARBA" id="ARBA00023136"/>
    </source>
</evidence>
<dbReference type="InterPro" id="IPR052157">
    <property type="entry name" value="BCAA_transport_permease"/>
</dbReference>
<dbReference type="InterPro" id="IPR001851">
    <property type="entry name" value="ABC_transp_permease"/>
</dbReference>
<keyword evidence="7 9" id="KW-0472">Membrane</keyword>
<dbReference type="EMBL" id="CP102480">
    <property type="protein sequence ID" value="UUX50772.1"/>
    <property type="molecule type" value="Genomic_DNA"/>
</dbReference>
<keyword evidence="4 9" id="KW-0812">Transmembrane</keyword>
<keyword evidence="3" id="KW-1003">Cell membrane</keyword>
<evidence type="ECO:0000256" key="1">
    <source>
        <dbReference type="ARBA" id="ARBA00004651"/>
    </source>
</evidence>
<dbReference type="PANTHER" id="PTHR11795">
    <property type="entry name" value="BRANCHED-CHAIN AMINO ACID TRANSPORT SYSTEM PERMEASE PROTEIN LIVH"/>
    <property type="match status" value="1"/>
</dbReference>
<evidence type="ECO:0000256" key="2">
    <source>
        <dbReference type="ARBA" id="ARBA00022448"/>
    </source>
</evidence>
<evidence type="ECO:0000256" key="9">
    <source>
        <dbReference type="SAM" id="Phobius"/>
    </source>
</evidence>